<proteinExistence type="predicted"/>
<reference evidence="3" key="2">
    <citation type="submission" date="2025-08" db="UniProtKB">
        <authorList>
            <consortium name="RefSeq"/>
        </authorList>
    </citation>
    <scope>IDENTIFICATION</scope>
    <source>
        <tissue evidence="3">Leaf</tissue>
    </source>
</reference>
<dbReference type="PANTHER" id="PTHR34046">
    <property type="entry name" value="OS06G0218800 PROTEIN"/>
    <property type="match status" value="1"/>
</dbReference>
<accession>A0A6P5EI76</accession>
<evidence type="ECO:0000313" key="2">
    <source>
        <dbReference type="Proteomes" id="UP000515123"/>
    </source>
</evidence>
<feature type="region of interest" description="Disordered" evidence="1">
    <location>
        <begin position="1"/>
        <end position="21"/>
    </location>
</feature>
<name>A0A6P5EI76_ANACO</name>
<organism evidence="2 3">
    <name type="scientific">Ananas comosus</name>
    <name type="common">Pineapple</name>
    <name type="synonym">Ananas ananas</name>
    <dbReference type="NCBI Taxonomy" id="4615"/>
    <lineage>
        <taxon>Eukaryota</taxon>
        <taxon>Viridiplantae</taxon>
        <taxon>Streptophyta</taxon>
        <taxon>Embryophyta</taxon>
        <taxon>Tracheophyta</taxon>
        <taxon>Spermatophyta</taxon>
        <taxon>Magnoliopsida</taxon>
        <taxon>Liliopsida</taxon>
        <taxon>Poales</taxon>
        <taxon>Bromeliaceae</taxon>
        <taxon>Bromelioideae</taxon>
        <taxon>Ananas</taxon>
    </lineage>
</organism>
<dbReference type="InterPro" id="IPR008004">
    <property type="entry name" value="OCTOPUS-like"/>
</dbReference>
<reference evidence="2" key="1">
    <citation type="journal article" date="2015" name="Nat. Genet.">
        <title>The pineapple genome and the evolution of CAM photosynthesis.</title>
        <authorList>
            <person name="Ming R."/>
            <person name="VanBuren R."/>
            <person name="Wai C.M."/>
            <person name="Tang H."/>
            <person name="Schatz M.C."/>
            <person name="Bowers J.E."/>
            <person name="Lyons E."/>
            <person name="Wang M.L."/>
            <person name="Chen J."/>
            <person name="Biggers E."/>
            <person name="Zhang J."/>
            <person name="Huang L."/>
            <person name="Zhang L."/>
            <person name="Miao W."/>
            <person name="Zhang J."/>
            <person name="Ye Z."/>
            <person name="Miao C."/>
            <person name="Lin Z."/>
            <person name="Wang H."/>
            <person name="Zhou H."/>
            <person name="Yim W.C."/>
            <person name="Priest H.D."/>
            <person name="Zheng C."/>
            <person name="Woodhouse M."/>
            <person name="Edger P.P."/>
            <person name="Guyot R."/>
            <person name="Guo H.B."/>
            <person name="Guo H."/>
            <person name="Zheng G."/>
            <person name="Singh R."/>
            <person name="Sharma A."/>
            <person name="Min X."/>
            <person name="Zheng Y."/>
            <person name="Lee H."/>
            <person name="Gurtowski J."/>
            <person name="Sedlazeck F.J."/>
            <person name="Harkess A."/>
            <person name="McKain M.R."/>
            <person name="Liao Z."/>
            <person name="Fang J."/>
            <person name="Liu J."/>
            <person name="Zhang X."/>
            <person name="Zhang Q."/>
            <person name="Hu W."/>
            <person name="Qin Y."/>
            <person name="Wang K."/>
            <person name="Chen L.Y."/>
            <person name="Shirley N."/>
            <person name="Lin Y.R."/>
            <person name="Liu L.Y."/>
            <person name="Hernandez A.G."/>
            <person name="Wright C.L."/>
            <person name="Bulone V."/>
            <person name="Tuskan G.A."/>
            <person name="Heath K."/>
            <person name="Zee F."/>
            <person name="Moore P.H."/>
            <person name="Sunkar R."/>
            <person name="Leebens-Mack J.H."/>
            <person name="Mockler T."/>
            <person name="Bennetzen J.L."/>
            <person name="Freeling M."/>
            <person name="Sankoff D."/>
            <person name="Paterson A.H."/>
            <person name="Zhu X."/>
            <person name="Yang X."/>
            <person name="Smith J.A."/>
            <person name="Cushman J.C."/>
            <person name="Paull R.E."/>
            <person name="Yu Q."/>
        </authorList>
    </citation>
    <scope>NUCLEOTIDE SEQUENCE [LARGE SCALE GENOMIC DNA]</scope>
    <source>
        <strain evidence="2">cv. F153</strain>
    </source>
</reference>
<feature type="region of interest" description="Disordered" evidence="1">
    <location>
        <begin position="56"/>
        <end position="81"/>
    </location>
</feature>
<dbReference type="Pfam" id="PF05340">
    <property type="entry name" value="DUF740"/>
    <property type="match status" value="1"/>
</dbReference>
<protein>
    <submittedName>
        <fullName evidence="3">Protein AF-9-like</fullName>
    </submittedName>
</protein>
<feature type="compositionally biased region" description="Low complexity" evidence="1">
    <location>
        <begin position="56"/>
        <end position="68"/>
    </location>
</feature>
<gene>
    <name evidence="3" type="primary">LOC109706647</name>
</gene>
<keyword evidence="2" id="KW-1185">Reference proteome</keyword>
<dbReference type="PANTHER" id="PTHR34046:SF19">
    <property type="entry name" value="RAPIDLY ELICITED PROTEIN, PUTATIVE-RELATED"/>
    <property type="match status" value="1"/>
</dbReference>
<dbReference type="RefSeq" id="XP_020083181.1">
    <property type="nucleotide sequence ID" value="XM_020227592.1"/>
</dbReference>
<evidence type="ECO:0000313" key="3">
    <source>
        <dbReference type="RefSeq" id="XP_020083181.1"/>
    </source>
</evidence>
<dbReference type="Proteomes" id="UP000515123">
    <property type="component" value="Linkage group 2"/>
</dbReference>
<dbReference type="OrthoDB" id="688136at2759"/>
<sequence length="182" mass="20898">MGRSNPNRSMRCKKHPKHNQSIGVCPFCLRERLSHLSKLSSTSSSSSSFLTYTIYSSSSSSSSSVSPYSDDDSELSDSHSPLYHEAKRSRWSLLLKEEKRDPPLTKSRSMAFAIGRRKKEEGKEKEREAKKGKEQEKKKKKKRFWFKLSGYISRRGRDEEGCSLTHSKTLKEKPSAKWVLFA</sequence>
<evidence type="ECO:0000256" key="1">
    <source>
        <dbReference type="SAM" id="MobiDB-lite"/>
    </source>
</evidence>
<dbReference type="AlphaFoldDB" id="A0A6P5EI76"/>
<feature type="compositionally biased region" description="Basic and acidic residues" evidence="1">
    <location>
        <begin position="118"/>
        <end position="137"/>
    </location>
</feature>
<feature type="region of interest" description="Disordered" evidence="1">
    <location>
        <begin position="94"/>
        <end position="140"/>
    </location>
</feature>
<dbReference type="GeneID" id="109706647"/>